<name>A0A5M3M7T2_CONPW</name>
<gene>
    <name evidence="2" type="ORF">CONPUDRAFT_66284</name>
</gene>
<dbReference type="KEGG" id="cput:CONPUDRAFT_66284"/>
<feature type="non-terminal residue" evidence="2">
    <location>
        <position position="1"/>
    </location>
</feature>
<dbReference type="EMBL" id="JH711589">
    <property type="protein sequence ID" value="EIW75289.1"/>
    <property type="molecule type" value="Genomic_DNA"/>
</dbReference>
<dbReference type="RefSeq" id="XP_007774482.1">
    <property type="nucleotide sequence ID" value="XM_007776292.1"/>
</dbReference>
<reference evidence="3" key="1">
    <citation type="journal article" date="2012" name="Science">
        <title>The Paleozoic origin of enzymatic lignin decomposition reconstructed from 31 fungal genomes.</title>
        <authorList>
            <person name="Floudas D."/>
            <person name="Binder M."/>
            <person name="Riley R."/>
            <person name="Barry K."/>
            <person name="Blanchette R.A."/>
            <person name="Henrissat B."/>
            <person name="Martinez A.T."/>
            <person name="Otillar R."/>
            <person name="Spatafora J.W."/>
            <person name="Yadav J.S."/>
            <person name="Aerts A."/>
            <person name="Benoit I."/>
            <person name="Boyd A."/>
            <person name="Carlson A."/>
            <person name="Copeland A."/>
            <person name="Coutinho P.M."/>
            <person name="de Vries R.P."/>
            <person name="Ferreira P."/>
            <person name="Findley K."/>
            <person name="Foster B."/>
            <person name="Gaskell J."/>
            <person name="Glotzer D."/>
            <person name="Gorecki P."/>
            <person name="Heitman J."/>
            <person name="Hesse C."/>
            <person name="Hori C."/>
            <person name="Igarashi K."/>
            <person name="Jurgens J.A."/>
            <person name="Kallen N."/>
            <person name="Kersten P."/>
            <person name="Kohler A."/>
            <person name="Kuees U."/>
            <person name="Kumar T.K.A."/>
            <person name="Kuo A."/>
            <person name="LaButti K."/>
            <person name="Larrondo L.F."/>
            <person name="Lindquist E."/>
            <person name="Ling A."/>
            <person name="Lombard V."/>
            <person name="Lucas S."/>
            <person name="Lundell T."/>
            <person name="Martin R."/>
            <person name="McLaughlin D.J."/>
            <person name="Morgenstern I."/>
            <person name="Morin E."/>
            <person name="Murat C."/>
            <person name="Nagy L.G."/>
            <person name="Nolan M."/>
            <person name="Ohm R.A."/>
            <person name="Patyshakuliyeva A."/>
            <person name="Rokas A."/>
            <person name="Ruiz-Duenas F.J."/>
            <person name="Sabat G."/>
            <person name="Salamov A."/>
            <person name="Samejima M."/>
            <person name="Schmutz J."/>
            <person name="Slot J.C."/>
            <person name="St John F."/>
            <person name="Stenlid J."/>
            <person name="Sun H."/>
            <person name="Sun S."/>
            <person name="Syed K."/>
            <person name="Tsang A."/>
            <person name="Wiebenga A."/>
            <person name="Young D."/>
            <person name="Pisabarro A."/>
            <person name="Eastwood D.C."/>
            <person name="Martin F."/>
            <person name="Cullen D."/>
            <person name="Grigoriev I.V."/>
            <person name="Hibbett D.S."/>
        </authorList>
    </citation>
    <scope>NUCLEOTIDE SEQUENCE [LARGE SCALE GENOMIC DNA]</scope>
    <source>
        <strain evidence="3">RWD-64-598 SS2</strain>
    </source>
</reference>
<evidence type="ECO:0000259" key="1">
    <source>
        <dbReference type="Pfam" id="PF18803"/>
    </source>
</evidence>
<evidence type="ECO:0000313" key="2">
    <source>
        <dbReference type="EMBL" id="EIW75289.1"/>
    </source>
</evidence>
<dbReference type="PANTHER" id="PTHR33096:SF1">
    <property type="entry name" value="CXC1-LIKE CYSTEINE CLUSTER ASSOCIATED WITH KDZ TRANSPOSASES DOMAIN-CONTAINING PROTEIN"/>
    <property type="match status" value="1"/>
</dbReference>
<protein>
    <recommendedName>
        <fullName evidence="1">CxC2-like cysteine cluster KDZ transposase-associated domain-containing protein</fullName>
    </recommendedName>
</protein>
<dbReference type="Pfam" id="PF18758">
    <property type="entry name" value="KDZ"/>
    <property type="match status" value="1"/>
</dbReference>
<dbReference type="Proteomes" id="UP000053558">
    <property type="component" value="Unassembled WGS sequence"/>
</dbReference>
<organism evidence="2 3">
    <name type="scientific">Coniophora puteana (strain RWD-64-598)</name>
    <name type="common">Brown rot fungus</name>
    <dbReference type="NCBI Taxonomy" id="741705"/>
    <lineage>
        <taxon>Eukaryota</taxon>
        <taxon>Fungi</taxon>
        <taxon>Dikarya</taxon>
        <taxon>Basidiomycota</taxon>
        <taxon>Agaricomycotina</taxon>
        <taxon>Agaricomycetes</taxon>
        <taxon>Agaricomycetidae</taxon>
        <taxon>Boletales</taxon>
        <taxon>Coniophorineae</taxon>
        <taxon>Coniophoraceae</taxon>
        <taxon>Coniophora</taxon>
    </lineage>
</organism>
<dbReference type="GeneID" id="19208495"/>
<comment type="caution">
    <text evidence="2">The sequence shown here is derived from an EMBL/GenBank/DDBJ whole genome shotgun (WGS) entry which is preliminary data.</text>
</comment>
<sequence length="912" mass="103424">VIQDNPLIAYLPHQQKFLDELLRWEGWGNQHPDRTCSECGKSEAAIRCTDCFCPDVWCDECVVRLHERTPLHRIQRWNGEFFERTTLGKLNLRLRVGHTGSGSCQTYESQTCTIIDTTGTHEIVVDFCGCPSSPSDRVTKFLRSRLFPATTSEPQTAVTFRLLEFYHILAFESKASAYEVYHTLVRLTDNCGSGNVSDRYRAFMRVAREWACLKMLKRSGRGHDPGGIASTPPGSCAVLCPACPQPGKNLPDDWRTQPPSKQWIYSLFIGLDANFRLKRKEVSSANADPSLSGASAYFVDESVYQRHITENENARQEKSTCVNHNAVNLANLKSTKGLAVTGVGTVDCTRHNMKRPCSVGDLQHWERYYNMDFLILSSLSGDQAQVIVISYDIACQWSLHFLERIRKYFHISDKVLDGKKLVFLVPKFHLPAHVERCQIEFSFNLAKWVGRTDGEAPERGWSNINPVAVATKENGPGARHDTLNAHFGDYNWKKICGIHEILSRKMDEALSLSKVHQEQLEDMNIEGLKHHIIIWEAEMSAWEEDHAQPNPFQPRVRQISQATVRLQLARAEAEELLTPSGGFTHTEMSPSSFVAGGLDLEESIRKYSLEVADLGNHATDSQKTKLQLTSNSIRRKFADWTAIQLLYMPVVPSLRGTTDADDLTAVSPSALQLYLPSDLPSSTACDSRLISCEWDLRFAQAHDALAEVRQYLRVRSFMLGFKDRFLRGQGANTRARESLKVVERRIKKCAYTYRNARTSLKSLASRLSKPGWDNTLHELSDGDIRSMGDYLQGETEGRTTLSWIWVDKSVANSDDPSVQDGLRVQWCKARARASRWTEETILLKEEMRRVLQFLDWQGEWWKANAECCSFKAEAYRDGAMAYALRQASIRRAIGTRFATKFSSYLQVSSYPL</sequence>
<proteinExistence type="predicted"/>
<dbReference type="InterPro" id="IPR041457">
    <property type="entry name" value="CxC2_KDZ-assoc"/>
</dbReference>
<dbReference type="InterPro" id="IPR040521">
    <property type="entry name" value="KDZ"/>
</dbReference>
<keyword evidence="3" id="KW-1185">Reference proteome</keyword>
<dbReference type="OrthoDB" id="3261436at2759"/>
<dbReference type="PANTHER" id="PTHR33096">
    <property type="entry name" value="CXC2 DOMAIN-CONTAINING PROTEIN"/>
    <property type="match status" value="1"/>
</dbReference>
<feature type="domain" description="CxC2-like cysteine cluster KDZ transposase-associated" evidence="1">
    <location>
        <begin position="87"/>
        <end position="192"/>
    </location>
</feature>
<dbReference type="OMA" id="VERNWGK"/>
<dbReference type="Pfam" id="PF18803">
    <property type="entry name" value="CxC2"/>
    <property type="match status" value="1"/>
</dbReference>
<evidence type="ECO:0000313" key="3">
    <source>
        <dbReference type="Proteomes" id="UP000053558"/>
    </source>
</evidence>
<accession>A0A5M3M7T2</accession>
<dbReference type="AlphaFoldDB" id="A0A5M3M7T2"/>
<dbReference type="CDD" id="cd19757">
    <property type="entry name" value="Bbox1"/>
    <property type="match status" value="1"/>
</dbReference>